<dbReference type="Gene3D" id="1.20.1440.80">
    <property type="entry name" value="Gap junction channel protein cysteine-rich domain"/>
    <property type="match status" value="1"/>
</dbReference>
<evidence type="ECO:0000313" key="2">
    <source>
        <dbReference type="EMBL" id="LAB53393.1"/>
    </source>
</evidence>
<proteinExistence type="predicted"/>
<organism evidence="2">
    <name type="scientific">Micrurus surinamensis</name>
    <name type="common">Surinam coral snake</name>
    <dbReference type="NCBI Taxonomy" id="129470"/>
    <lineage>
        <taxon>Eukaryota</taxon>
        <taxon>Metazoa</taxon>
        <taxon>Chordata</taxon>
        <taxon>Craniata</taxon>
        <taxon>Vertebrata</taxon>
        <taxon>Euteleostomi</taxon>
        <taxon>Lepidosauria</taxon>
        <taxon>Squamata</taxon>
        <taxon>Bifurcata</taxon>
        <taxon>Unidentata</taxon>
        <taxon>Episquamata</taxon>
        <taxon>Toxicofera</taxon>
        <taxon>Serpentes</taxon>
        <taxon>Colubroidea</taxon>
        <taxon>Elapidae</taxon>
        <taxon>Elapinae</taxon>
        <taxon>Micrurus</taxon>
    </lineage>
</organism>
<protein>
    <recommendedName>
        <fullName evidence="3">Connexin N-terminal domain-containing protein</fullName>
    </recommendedName>
</protein>
<feature type="transmembrane region" description="Helical" evidence="1">
    <location>
        <begin position="34"/>
        <end position="55"/>
    </location>
</feature>
<sequence length="124" mass="13930">MAAAELHPSLKEATSERNVAAFDAKISSPSTWHLAAFAFLVILILVMELVFLWVVTALQIPLVSEMTFRCLLRRQACPPTLECTMLGQVDKQVALWGLIFTAIVNVVVCLFFLLLRLVKIFRCH</sequence>
<feature type="transmembrane region" description="Helical" evidence="1">
    <location>
        <begin position="94"/>
        <end position="115"/>
    </location>
</feature>
<keyword evidence="1" id="KW-0812">Transmembrane</keyword>
<name>A0A2D4P899_MICSU</name>
<evidence type="ECO:0008006" key="3">
    <source>
        <dbReference type="Google" id="ProtNLM"/>
    </source>
</evidence>
<reference evidence="2" key="1">
    <citation type="submission" date="2017-07" db="EMBL/GenBank/DDBJ databases">
        <authorList>
            <person name="Mikheyev A."/>
            <person name="Grau M."/>
        </authorList>
    </citation>
    <scope>NUCLEOTIDE SEQUENCE</scope>
    <source>
        <tissue evidence="2">Venom_gland</tissue>
    </source>
</reference>
<dbReference type="AlphaFoldDB" id="A0A2D4P899"/>
<accession>A0A2D4P899</accession>
<keyword evidence="1" id="KW-1133">Transmembrane helix</keyword>
<reference evidence="2" key="2">
    <citation type="submission" date="2017-11" db="EMBL/GenBank/DDBJ databases">
        <title>Coralsnake Venomics: Analyses of Venom Gland Transcriptomes and Proteomes of Six Brazilian Taxa.</title>
        <authorList>
            <person name="Aird S.D."/>
            <person name="Jorge da Silva N."/>
            <person name="Qiu L."/>
            <person name="Villar-Briones A."/>
            <person name="Aparecida-Saddi V."/>
            <person name="Campos-Telles M.P."/>
            <person name="Grau M."/>
            <person name="Mikheyev A.S."/>
        </authorList>
    </citation>
    <scope>NUCLEOTIDE SEQUENCE</scope>
    <source>
        <tissue evidence="2">Venom_gland</tissue>
    </source>
</reference>
<keyword evidence="1" id="KW-0472">Membrane</keyword>
<evidence type="ECO:0000256" key="1">
    <source>
        <dbReference type="SAM" id="Phobius"/>
    </source>
</evidence>
<dbReference type="InterPro" id="IPR038359">
    <property type="entry name" value="Connexin_N_sf"/>
</dbReference>
<dbReference type="EMBL" id="IACN01056189">
    <property type="protein sequence ID" value="LAB53393.1"/>
    <property type="molecule type" value="Transcribed_RNA"/>
</dbReference>